<protein>
    <recommendedName>
        <fullName evidence="1">YqaJ viral recombinase domain-containing protein</fullName>
    </recommendedName>
</protein>
<dbReference type="Gene3D" id="3.90.320.10">
    <property type="match status" value="1"/>
</dbReference>
<feature type="domain" description="YqaJ viral recombinase" evidence="1">
    <location>
        <begin position="96"/>
        <end position="209"/>
    </location>
</feature>
<dbReference type="InterPro" id="IPR051703">
    <property type="entry name" value="NF-kappa-B_Signaling_Reg"/>
</dbReference>
<dbReference type="InterPro" id="IPR011604">
    <property type="entry name" value="PDDEXK-like_dom_sf"/>
</dbReference>
<dbReference type="CDD" id="cd22343">
    <property type="entry name" value="PDDEXK_lambda_exonuclease-like"/>
    <property type="match status" value="1"/>
</dbReference>
<dbReference type="InterPro" id="IPR019080">
    <property type="entry name" value="YqaJ_viral_recombinase"/>
</dbReference>
<evidence type="ECO:0000313" key="2">
    <source>
        <dbReference type="EMBL" id="KAK1279078.1"/>
    </source>
</evidence>
<reference evidence="2" key="1">
    <citation type="journal article" date="2023" name="Nat. Commun.">
        <title>Diploid and tetraploid genomes of Acorus and the evolution of monocots.</title>
        <authorList>
            <person name="Ma L."/>
            <person name="Liu K.W."/>
            <person name="Li Z."/>
            <person name="Hsiao Y.Y."/>
            <person name="Qi Y."/>
            <person name="Fu T."/>
            <person name="Tang G.D."/>
            <person name="Zhang D."/>
            <person name="Sun W.H."/>
            <person name="Liu D.K."/>
            <person name="Li Y."/>
            <person name="Chen G.Z."/>
            <person name="Liu X.D."/>
            <person name="Liao X.Y."/>
            <person name="Jiang Y.T."/>
            <person name="Yu X."/>
            <person name="Hao Y."/>
            <person name="Huang J."/>
            <person name="Zhao X.W."/>
            <person name="Ke S."/>
            <person name="Chen Y.Y."/>
            <person name="Wu W.L."/>
            <person name="Hsu J.L."/>
            <person name="Lin Y.F."/>
            <person name="Huang M.D."/>
            <person name="Li C.Y."/>
            <person name="Huang L."/>
            <person name="Wang Z.W."/>
            <person name="Zhao X."/>
            <person name="Zhong W.Y."/>
            <person name="Peng D.H."/>
            <person name="Ahmad S."/>
            <person name="Lan S."/>
            <person name="Zhang J.S."/>
            <person name="Tsai W.C."/>
            <person name="Van de Peer Y."/>
            <person name="Liu Z.J."/>
        </authorList>
    </citation>
    <scope>NUCLEOTIDE SEQUENCE</scope>
    <source>
        <strain evidence="2">SCP</strain>
    </source>
</reference>
<dbReference type="AlphaFoldDB" id="A0AAV9BRZ6"/>
<sequence>MYSHKTNSDLPPIKYHGAQNSQKFKELLKSDHFHTKFNNPFSPTQVLRNTTPVSHNSSFNSTFIRDSRHYGQSPKILSTGSQSVLQSKGLQHWHKNWKEARKHKLTASTFAGAIGFFPDRRVQLWREKIGMLEPFSGNLATCWSNIQEEVALERYSLITGNIVSIPTFKIYDENDRSNDWLGASPDALVDSLTYGLPSNGVLEIKCPFFDGEVGKAKPWSQVSFHCMPQAQGLMEILDRDWMDFYCWTPNGSSLFRLHRDKQYWELMKLALSDFWWKHVQPAIEMRSANMTSEMRSLEPAPTHELCGELVRASNCIIRESTLLVREIHGKLQI</sequence>
<dbReference type="InterPro" id="IPR011335">
    <property type="entry name" value="Restrct_endonuc-II-like"/>
</dbReference>
<evidence type="ECO:0000259" key="1">
    <source>
        <dbReference type="Pfam" id="PF09588"/>
    </source>
</evidence>
<gene>
    <name evidence="2" type="ORF">QJS04_geneDACA003470</name>
</gene>
<evidence type="ECO:0000313" key="3">
    <source>
        <dbReference type="Proteomes" id="UP001179952"/>
    </source>
</evidence>
<dbReference type="SUPFAM" id="SSF52980">
    <property type="entry name" value="Restriction endonuclease-like"/>
    <property type="match status" value="1"/>
</dbReference>
<dbReference type="Pfam" id="PF09588">
    <property type="entry name" value="YqaJ"/>
    <property type="match status" value="1"/>
</dbReference>
<dbReference type="GO" id="GO:0006281">
    <property type="term" value="P:DNA repair"/>
    <property type="evidence" value="ECO:0007669"/>
    <property type="project" value="UniProtKB-ARBA"/>
</dbReference>
<proteinExistence type="predicted"/>
<name>A0AAV9BRZ6_ACOGR</name>
<dbReference type="PANTHER" id="PTHR46609">
    <property type="entry name" value="EXONUCLEASE, PHAGE-TYPE/RECB, C-TERMINAL DOMAIN-CONTAINING PROTEIN"/>
    <property type="match status" value="1"/>
</dbReference>
<dbReference type="EMBL" id="JAUJYN010000002">
    <property type="protein sequence ID" value="KAK1279078.1"/>
    <property type="molecule type" value="Genomic_DNA"/>
</dbReference>
<organism evidence="2 3">
    <name type="scientific">Acorus gramineus</name>
    <name type="common">Dwarf sweet flag</name>
    <dbReference type="NCBI Taxonomy" id="55184"/>
    <lineage>
        <taxon>Eukaryota</taxon>
        <taxon>Viridiplantae</taxon>
        <taxon>Streptophyta</taxon>
        <taxon>Embryophyta</taxon>
        <taxon>Tracheophyta</taxon>
        <taxon>Spermatophyta</taxon>
        <taxon>Magnoliopsida</taxon>
        <taxon>Liliopsida</taxon>
        <taxon>Acoraceae</taxon>
        <taxon>Acorus</taxon>
    </lineage>
</organism>
<reference evidence="2" key="2">
    <citation type="submission" date="2023-06" db="EMBL/GenBank/DDBJ databases">
        <authorList>
            <person name="Ma L."/>
            <person name="Liu K.-W."/>
            <person name="Li Z."/>
            <person name="Hsiao Y.-Y."/>
            <person name="Qi Y."/>
            <person name="Fu T."/>
            <person name="Tang G."/>
            <person name="Zhang D."/>
            <person name="Sun W.-H."/>
            <person name="Liu D.-K."/>
            <person name="Li Y."/>
            <person name="Chen G.-Z."/>
            <person name="Liu X.-D."/>
            <person name="Liao X.-Y."/>
            <person name="Jiang Y.-T."/>
            <person name="Yu X."/>
            <person name="Hao Y."/>
            <person name="Huang J."/>
            <person name="Zhao X.-W."/>
            <person name="Ke S."/>
            <person name="Chen Y.-Y."/>
            <person name="Wu W.-L."/>
            <person name="Hsu J.-L."/>
            <person name="Lin Y.-F."/>
            <person name="Huang M.-D."/>
            <person name="Li C.-Y."/>
            <person name="Huang L."/>
            <person name="Wang Z.-W."/>
            <person name="Zhao X."/>
            <person name="Zhong W.-Y."/>
            <person name="Peng D.-H."/>
            <person name="Ahmad S."/>
            <person name="Lan S."/>
            <person name="Zhang J.-S."/>
            <person name="Tsai W.-C."/>
            <person name="Van De Peer Y."/>
            <person name="Liu Z.-J."/>
        </authorList>
    </citation>
    <scope>NUCLEOTIDE SEQUENCE</scope>
    <source>
        <strain evidence="2">SCP</strain>
        <tissue evidence="2">Leaves</tissue>
    </source>
</reference>
<dbReference type="PANTHER" id="PTHR46609:SF4">
    <property type="entry name" value="RESTRICTION ENDONUCLEASE, TYPE II-LIKE SUPERFAMILY PROTEIN"/>
    <property type="match status" value="1"/>
</dbReference>
<dbReference type="Proteomes" id="UP001179952">
    <property type="component" value="Unassembled WGS sequence"/>
</dbReference>
<comment type="caution">
    <text evidence="2">The sequence shown here is derived from an EMBL/GenBank/DDBJ whole genome shotgun (WGS) entry which is preliminary data.</text>
</comment>
<accession>A0AAV9BRZ6</accession>
<keyword evidence="3" id="KW-1185">Reference proteome</keyword>